<name>A0ABW4HXE3_9BACI</name>
<protein>
    <submittedName>
        <fullName evidence="2">Uncharacterized protein</fullName>
    </submittedName>
</protein>
<evidence type="ECO:0000313" key="2">
    <source>
        <dbReference type="EMBL" id="MFD1609936.1"/>
    </source>
</evidence>
<dbReference type="Proteomes" id="UP001597221">
    <property type="component" value="Unassembled WGS sequence"/>
</dbReference>
<accession>A0ABW4HXE3</accession>
<evidence type="ECO:0000313" key="3">
    <source>
        <dbReference type="Proteomes" id="UP001597221"/>
    </source>
</evidence>
<reference evidence="3" key="1">
    <citation type="journal article" date="2019" name="Int. J. Syst. Evol. Microbiol.">
        <title>The Global Catalogue of Microorganisms (GCM) 10K type strain sequencing project: providing services to taxonomists for standard genome sequencing and annotation.</title>
        <authorList>
            <consortium name="The Broad Institute Genomics Platform"/>
            <consortium name="The Broad Institute Genome Sequencing Center for Infectious Disease"/>
            <person name="Wu L."/>
            <person name="Ma J."/>
        </authorList>
    </citation>
    <scope>NUCLEOTIDE SEQUENCE [LARGE SCALE GENOMIC DNA]</scope>
    <source>
        <strain evidence="3">CGMCC 1.12376</strain>
    </source>
</reference>
<feature type="chain" id="PRO_5045772501" evidence="1">
    <location>
        <begin position="24"/>
        <end position="225"/>
    </location>
</feature>
<gene>
    <name evidence="2" type="ORF">ACFSBH_20145</name>
</gene>
<comment type="caution">
    <text evidence="2">The sequence shown here is derived from an EMBL/GenBank/DDBJ whole genome shotgun (WGS) entry which is preliminary data.</text>
</comment>
<evidence type="ECO:0000256" key="1">
    <source>
        <dbReference type="SAM" id="SignalP"/>
    </source>
</evidence>
<keyword evidence="3" id="KW-1185">Reference proteome</keyword>
<sequence length="225" mass="24841">MKQILFLNILTCFILLIGCTSEASEKVVQYQKNNEIIGEEREELIGEVSPTIYETIQRTNEEAEEILVSPIERPGVGITPPAGRYMIHTGEPGRVPQSGRVVVSDENGVILLEEVLGLGGVERVTLNLNGSHEVYFDGLDWAYLTPVPTEQLNELTAGIWEVGADIAAGSYTVVAASELEFGYLQIFEEGNDPRIFEIINSPSIQVEIKEGQILKINGVSYLKFE</sequence>
<keyword evidence="1" id="KW-0732">Signal</keyword>
<dbReference type="PROSITE" id="PS51257">
    <property type="entry name" value="PROKAR_LIPOPROTEIN"/>
    <property type="match status" value="1"/>
</dbReference>
<feature type="signal peptide" evidence="1">
    <location>
        <begin position="1"/>
        <end position="23"/>
    </location>
</feature>
<dbReference type="RefSeq" id="WP_251514448.1">
    <property type="nucleotide sequence ID" value="NZ_JAMBON010000017.1"/>
</dbReference>
<proteinExistence type="predicted"/>
<organism evidence="2 3">
    <name type="scientific">Oceanobacillus luteolus</name>
    <dbReference type="NCBI Taxonomy" id="1274358"/>
    <lineage>
        <taxon>Bacteria</taxon>
        <taxon>Bacillati</taxon>
        <taxon>Bacillota</taxon>
        <taxon>Bacilli</taxon>
        <taxon>Bacillales</taxon>
        <taxon>Bacillaceae</taxon>
        <taxon>Oceanobacillus</taxon>
    </lineage>
</organism>
<dbReference type="EMBL" id="JBHUDE010000165">
    <property type="protein sequence ID" value="MFD1609936.1"/>
    <property type="molecule type" value="Genomic_DNA"/>
</dbReference>